<sequence>MMKHTRTRNNCVKNEGINTNKEELRSVRDMVIWWNGRGQTTVGSGNSQVYDLTDDLSKKENVLEVLYPLSQTQSIMNIQPVNTFGTQEDGNKPSPTNTSLVYFSACINGSTELLQDTQCPTSQLLCGSCRYPCSSAACPNKLCPLVSTLLTCDLVSDPQSRVFGCPTFRACPKCHNLIMHEKGCKFVICKSCTHQFCFICLESDCSKDKANYWELTCTKPRAERQRFMGPQS</sequence>
<dbReference type="Proteomes" id="UP000515129">
    <property type="component" value="Chromosome 30"/>
</dbReference>
<evidence type="ECO:0000256" key="2">
    <source>
        <dbReference type="ARBA" id="ARBA00022771"/>
    </source>
</evidence>
<keyword evidence="1" id="KW-0479">Metal-binding</keyword>
<accession>A0A6P6K4R6</accession>
<evidence type="ECO:0000256" key="3">
    <source>
        <dbReference type="ARBA" id="ARBA00022833"/>
    </source>
</evidence>
<protein>
    <submittedName>
        <fullName evidence="5">Uncharacterized protein LOC113049059 isoform X1</fullName>
    </submittedName>
</protein>
<proteinExistence type="predicted"/>
<evidence type="ECO:0000313" key="4">
    <source>
        <dbReference type="Proteomes" id="UP000515129"/>
    </source>
</evidence>
<evidence type="ECO:0000256" key="1">
    <source>
        <dbReference type="ARBA" id="ARBA00022723"/>
    </source>
</evidence>
<keyword evidence="3" id="KW-0862">Zinc</keyword>
<dbReference type="GeneID" id="113049059"/>
<evidence type="ECO:0000313" key="5">
    <source>
        <dbReference type="RefSeq" id="XP_026066875.1"/>
    </source>
</evidence>
<dbReference type="OrthoDB" id="1431934at2759"/>
<reference evidence="5" key="1">
    <citation type="submission" date="2025-08" db="UniProtKB">
        <authorList>
            <consortium name="RefSeq"/>
        </authorList>
    </citation>
    <scope>IDENTIFICATION</scope>
    <source>
        <strain evidence="5">Wakin</strain>
        <tissue evidence="5">Muscle</tissue>
    </source>
</reference>
<dbReference type="AlphaFoldDB" id="A0A6P6K4R6"/>
<dbReference type="RefSeq" id="XP_026066875.1">
    <property type="nucleotide sequence ID" value="XM_026211090.1"/>
</dbReference>
<dbReference type="SUPFAM" id="SSF57850">
    <property type="entry name" value="RING/U-box"/>
    <property type="match status" value="1"/>
</dbReference>
<dbReference type="GO" id="GO:0008270">
    <property type="term" value="F:zinc ion binding"/>
    <property type="evidence" value="ECO:0007669"/>
    <property type="project" value="UniProtKB-KW"/>
</dbReference>
<gene>
    <name evidence="5" type="primary">LOC113049059</name>
</gene>
<dbReference type="InterPro" id="IPR017907">
    <property type="entry name" value="Znf_RING_CS"/>
</dbReference>
<dbReference type="CDD" id="cd20336">
    <property type="entry name" value="Rcat_RBR"/>
    <property type="match status" value="1"/>
</dbReference>
<dbReference type="KEGG" id="caua:113049059"/>
<keyword evidence="2" id="KW-0863">Zinc-finger</keyword>
<name>A0A6P6K4R6_CARAU</name>
<keyword evidence="4" id="KW-1185">Reference proteome</keyword>
<dbReference type="Gene3D" id="1.20.120.1750">
    <property type="match status" value="1"/>
</dbReference>
<dbReference type="PROSITE" id="PS00518">
    <property type="entry name" value="ZF_RING_1"/>
    <property type="match status" value="1"/>
</dbReference>
<organism evidence="4 5">
    <name type="scientific">Carassius auratus</name>
    <name type="common">Goldfish</name>
    <dbReference type="NCBI Taxonomy" id="7957"/>
    <lineage>
        <taxon>Eukaryota</taxon>
        <taxon>Metazoa</taxon>
        <taxon>Chordata</taxon>
        <taxon>Craniata</taxon>
        <taxon>Vertebrata</taxon>
        <taxon>Euteleostomi</taxon>
        <taxon>Actinopterygii</taxon>
        <taxon>Neopterygii</taxon>
        <taxon>Teleostei</taxon>
        <taxon>Ostariophysi</taxon>
        <taxon>Cypriniformes</taxon>
        <taxon>Cyprinidae</taxon>
        <taxon>Cyprininae</taxon>
        <taxon>Carassius</taxon>
    </lineage>
</organism>